<evidence type="ECO:0000313" key="2">
    <source>
        <dbReference type="Proteomes" id="UP000271974"/>
    </source>
</evidence>
<gene>
    <name evidence="1" type="ORF">EGW08_018124</name>
</gene>
<keyword evidence="2" id="KW-1185">Reference proteome</keyword>
<sequence length="423" mass="46859">SLIYNIKRRRFPEELLRNLAKSVVSVCLEGVATRNTPLTDGIVKAVLSRFMPDLEKGQVKISVIEKVMQSLVEEYTDYIRTDLYFNTSVLVLDSLAFVEELFVSGQIKKREDILPAVLNWNKLSAETKSNLECGHWPSLFHRASAAIRLDLLTHSDRENIMSLLKSIFYEKVASDGTTDLKEMLDMMRTRMTVRRKKVELSLAIGVNAVATLLDTMDKTNITSTTLLPGAQNISQSACTATSPCVLGPYTTAESVVIMALDRLAYELGTDSLSQEVQSQMIASLTDLLVIQYGHRKFELDKENLANALDDVTYKLESYSLGLRDAKRLLAAVLKPYMGHMLHTLTEGADHEESDHPDVSGGGGALDIDTSRSLVALIVQVLVSLVRGVIIRARRGAGVKLDTYSDKTMSLFTWRAVAALAKQV</sequence>
<reference evidence="1 2" key="1">
    <citation type="submission" date="2019-01" db="EMBL/GenBank/DDBJ databases">
        <title>A draft genome assembly of the solar-powered sea slug Elysia chlorotica.</title>
        <authorList>
            <person name="Cai H."/>
            <person name="Li Q."/>
            <person name="Fang X."/>
            <person name="Li J."/>
            <person name="Curtis N.E."/>
            <person name="Altenburger A."/>
            <person name="Shibata T."/>
            <person name="Feng M."/>
            <person name="Maeda T."/>
            <person name="Schwartz J.A."/>
            <person name="Shigenobu S."/>
            <person name="Lundholm N."/>
            <person name="Nishiyama T."/>
            <person name="Yang H."/>
            <person name="Hasebe M."/>
            <person name="Li S."/>
            <person name="Pierce S.K."/>
            <person name="Wang J."/>
        </authorList>
    </citation>
    <scope>NUCLEOTIDE SEQUENCE [LARGE SCALE GENOMIC DNA]</scope>
    <source>
        <strain evidence="1">EC2010</strain>
        <tissue evidence="1">Whole organism of an adult</tissue>
    </source>
</reference>
<protein>
    <submittedName>
        <fullName evidence="1">Uncharacterized protein</fullName>
    </submittedName>
</protein>
<evidence type="ECO:0000313" key="1">
    <source>
        <dbReference type="EMBL" id="RUS74117.1"/>
    </source>
</evidence>
<organism evidence="1 2">
    <name type="scientific">Elysia chlorotica</name>
    <name type="common">Eastern emerald elysia</name>
    <name type="synonym">Sea slug</name>
    <dbReference type="NCBI Taxonomy" id="188477"/>
    <lineage>
        <taxon>Eukaryota</taxon>
        <taxon>Metazoa</taxon>
        <taxon>Spiralia</taxon>
        <taxon>Lophotrochozoa</taxon>
        <taxon>Mollusca</taxon>
        <taxon>Gastropoda</taxon>
        <taxon>Heterobranchia</taxon>
        <taxon>Euthyneura</taxon>
        <taxon>Panpulmonata</taxon>
        <taxon>Sacoglossa</taxon>
        <taxon>Placobranchoidea</taxon>
        <taxon>Plakobranchidae</taxon>
        <taxon>Elysia</taxon>
    </lineage>
</organism>
<accession>A0A433SXX5</accession>
<feature type="non-terminal residue" evidence="1">
    <location>
        <position position="423"/>
    </location>
</feature>
<name>A0A433SXX5_ELYCH</name>
<dbReference type="OrthoDB" id="10631806at2759"/>
<proteinExistence type="predicted"/>
<dbReference type="EMBL" id="RQTK01000864">
    <property type="protein sequence ID" value="RUS74117.1"/>
    <property type="molecule type" value="Genomic_DNA"/>
</dbReference>
<feature type="non-terminal residue" evidence="1">
    <location>
        <position position="1"/>
    </location>
</feature>
<comment type="caution">
    <text evidence="1">The sequence shown here is derived from an EMBL/GenBank/DDBJ whole genome shotgun (WGS) entry which is preliminary data.</text>
</comment>
<dbReference type="AlphaFoldDB" id="A0A433SXX5"/>
<dbReference type="Proteomes" id="UP000271974">
    <property type="component" value="Unassembled WGS sequence"/>
</dbReference>